<feature type="transmembrane region" description="Helical" evidence="1">
    <location>
        <begin position="64"/>
        <end position="84"/>
    </location>
</feature>
<feature type="transmembrane region" description="Helical" evidence="1">
    <location>
        <begin position="178"/>
        <end position="199"/>
    </location>
</feature>
<dbReference type="PANTHER" id="PTHR45138">
    <property type="entry name" value="REGULATORY COMPONENTS OF SENSORY TRANSDUCTION SYSTEM"/>
    <property type="match status" value="1"/>
</dbReference>
<dbReference type="PROSITE" id="PS50887">
    <property type="entry name" value="GGDEF"/>
    <property type="match status" value="1"/>
</dbReference>
<feature type="transmembrane region" description="Helical" evidence="1">
    <location>
        <begin position="205"/>
        <end position="224"/>
    </location>
</feature>
<name>A0A6I3SH62_HELMO</name>
<dbReference type="Gene3D" id="3.30.70.270">
    <property type="match status" value="1"/>
</dbReference>
<dbReference type="Gene3D" id="3.30.450.20">
    <property type="entry name" value="PAS domain"/>
    <property type="match status" value="1"/>
</dbReference>
<feature type="transmembrane region" description="Helical" evidence="1">
    <location>
        <begin position="36"/>
        <end position="52"/>
    </location>
</feature>
<dbReference type="InterPro" id="IPR035965">
    <property type="entry name" value="PAS-like_dom_sf"/>
</dbReference>
<dbReference type="CDD" id="cd01949">
    <property type="entry name" value="GGDEF"/>
    <property type="match status" value="1"/>
</dbReference>
<dbReference type="InterPro" id="IPR000160">
    <property type="entry name" value="GGDEF_dom"/>
</dbReference>
<evidence type="ECO:0000256" key="1">
    <source>
        <dbReference type="SAM" id="Phobius"/>
    </source>
</evidence>
<reference evidence="3 4" key="1">
    <citation type="submission" date="2019-11" db="EMBL/GenBank/DDBJ databases">
        <title>Whole-genome sequence of a the green, strictly anaerobic photosynthetic bacterium Heliobacillus mobilis DSM 6151.</title>
        <authorList>
            <person name="Kyndt J.A."/>
            <person name="Meyer T.E."/>
        </authorList>
    </citation>
    <scope>NUCLEOTIDE SEQUENCE [LARGE SCALE GENOMIC DNA]</scope>
    <source>
        <strain evidence="3 4">DSM 6151</strain>
    </source>
</reference>
<evidence type="ECO:0000313" key="4">
    <source>
        <dbReference type="Proteomes" id="UP000430670"/>
    </source>
</evidence>
<dbReference type="InterPro" id="IPR031621">
    <property type="entry name" value="HisKA_7TM"/>
</dbReference>
<dbReference type="Pfam" id="PF13188">
    <property type="entry name" value="PAS_8"/>
    <property type="match status" value="1"/>
</dbReference>
<keyword evidence="1" id="KW-0472">Membrane</keyword>
<dbReference type="PANTHER" id="PTHR45138:SF9">
    <property type="entry name" value="DIGUANYLATE CYCLASE DGCM-RELATED"/>
    <property type="match status" value="1"/>
</dbReference>
<feature type="domain" description="GGDEF" evidence="2">
    <location>
        <begin position="375"/>
        <end position="509"/>
    </location>
</feature>
<proteinExistence type="predicted"/>
<dbReference type="FunFam" id="3.30.70.270:FF:000001">
    <property type="entry name" value="Diguanylate cyclase domain protein"/>
    <property type="match status" value="1"/>
</dbReference>
<dbReference type="Pfam" id="PF00990">
    <property type="entry name" value="GGDEF"/>
    <property type="match status" value="1"/>
</dbReference>
<dbReference type="AlphaFoldDB" id="A0A6I3SH62"/>
<feature type="transmembrane region" description="Helical" evidence="1">
    <location>
        <begin position="6"/>
        <end position="27"/>
    </location>
</feature>
<keyword evidence="1" id="KW-0812">Transmembrane</keyword>
<accession>A0A6I3SH62</accession>
<dbReference type="NCBIfam" id="TIGR00254">
    <property type="entry name" value="GGDEF"/>
    <property type="match status" value="1"/>
</dbReference>
<dbReference type="Proteomes" id="UP000430670">
    <property type="component" value="Unassembled WGS sequence"/>
</dbReference>
<dbReference type="SMART" id="SM00267">
    <property type="entry name" value="GGDEF"/>
    <property type="match status" value="1"/>
</dbReference>
<dbReference type="SUPFAM" id="SSF55073">
    <property type="entry name" value="Nucleotide cyclase"/>
    <property type="match status" value="1"/>
</dbReference>
<dbReference type="Pfam" id="PF16927">
    <property type="entry name" value="HisKA_7TM"/>
    <property type="match status" value="1"/>
</dbReference>
<dbReference type="OrthoDB" id="9783388at2"/>
<dbReference type="SUPFAM" id="SSF55785">
    <property type="entry name" value="PYP-like sensor domain (PAS domain)"/>
    <property type="match status" value="1"/>
</dbReference>
<organism evidence="3 4">
    <name type="scientific">Heliobacterium mobile</name>
    <name type="common">Heliobacillus mobilis</name>
    <dbReference type="NCBI Taxonomy" id="28064"/>
    <lineage>
        <taxon>Bacteria</taxon>
        <taxon>Bacillati</taxon>
        <taxon>Bacillota</taxon>
        <taxon>Clostridia</taxon>
        <taxon>Eubacteriales</taxon>
        <taxon>Heliobacteriaceae</taxon>
        <taxon>Heliobacterium</taxon>
    </lineage>
</organism>
<evidence type="ECO:0000259" key="2">
    <source>
        <dbReference type="PROSITE" id="PS50887"/>
    </source>
</evidence>
<dbReference type="InterPro" id="IPR050469">
    <property type="entry name" value="Diguanylate_Cyclase"/>
</dbReference>
<gene>
    <name evidence="3" type="ORF">GJ688_04245</name>
</gene>
<feature type="transmembrane region" description="Helical" evidence="1">
    <location>
        <begin position="96"/>
        <end position="114"/>
    </location>
</feature>
<keyword evidence="4" id="KW-1185">Reference proteome</keyword>
<protein>
    <submittedName>
        <fullName evidence="3">Diguanylate cyclase</fullName>
    </submittedName>
</protein>
<dbReference type="GO" id="GO:0052621">
    <property type="term" value="F:diguanylate cyclase activity"/>
    <property type="evidence" value="ECO:0007669"/>
    <property type="project" value="TreeGrafter"/>
</dbReference>
<dbReference type="RefSeq" id="WP_155475310.1">
    <property type="nucleotide sequence ID" value="NZ_WNKU01000003.1"/>
</dbReference>
<dbReference type="EMBL" id="WNKU01000003">
    <property type="protein sequence ID" value="MTV48194.1"/>
    <property type="molecule type" value="Genomic_DNA"/>
</dbReference>
<dbReference type="InterPro" id="IPR000014">
    <property type="entry name" value="PAS"/>
</dbReference>
<dbReference type="InterPro" id="IPR043128">
    <property type="entry name" value="Rev_trsase/Diguanyl_cyclase"/>
</dbReference>
<sequence>MDYFKVILCGVLLTSAICTILISVYAYKKHECNSKYFSYFCISITFYSFGYAMELYSDSLDLMIFWNLIQYIGLPFIPAFWIIFTLEYNNKRLSRLTKMSIFLIPCLTFLLRYTNDIHHFFYFSVQLTTNEYFPVLYIQKGPWYWVHTMFVTVCFIVSNYLYFIMYRKSSGTISRQSLLLLIASFLPWISLLLDLLNISPLNIDYGPFAVTSSVMIFFIAFLRYQFLNIKPLARDKIFESTSVGIIVLDTNYAIIDFNPSAVSICHVLKDNIIGKDVRAILKEYNGLVDSILSNVESQFDINEPKGNYKVNTVKILEDDRSIGYIVTLTDITNYMDMVEELNHLASRDALTGVYNRRCFVELSKLELEKSKRYSRPLSMIILDLDFFKRINDNYGHQAGDAVLQSVADICRYSIRSNDILGRYGGEEFIIFLPETSLEDCHMISHRILSNIAETEIFHEGEYIKFTASIGITGVNSVTVENLDYFLKYADKALYQAKAEGRNCVRSLVVNQ</sequence>
<dbReference type="InterPro" id="IPR029787">
    <property type="entry name" value="Nucleotide_cyclase"/>
</dbReference>
<keyword evidence="1" id="KW-1133">Transmembrane helix</keyword>
<feature type="transmembrane region" description="Helical" evidence="1">
    <location>
        <begin position="143"/>
        <end position="166"/>
    </location>
</feature>
<comment type="caution">
    <text evidence="3">The sequence shown here is derived from an EMBL/GenBank/DDBJ whole genome shotgun (WGS) entry which is preliminary data.</text>
</comment>
<evidence type="ECO:0000313" key="3">
    <source>
        <dbReference type="EMBL" id="MTV48194.1"/>
    </source>
</evidence>